<dbReference type="InterPro" id="IPR036390">
    <property type="entry name" value="WH_DNA-bd_sf"/>
</dbReference>
<dbReference type="InterPro" id="IPR011991">
    <property type="entry name" value="ArsR-like_HTH"/>
</dbReference>
<name>A0A089ZER3_METFO</name>
<gene>
    <name evidence="5" type="ORF">BRM9_1727</name>
    <name evidence="6" type="ORF">DSM1535_2367</name>
    <name evidence="8" type="ORF">ISP06_01245</name>
    <name evidence="7" type="ORF">MB9_0629</name>
</gene>
<dbReference type="CDD" id="cd00090">
    <property type="entry name" value="HTH_ARSR"/>
    <property type="match status" value="1"/>
</dbReference>
<dbReference type="RefSeq" id="WP_048073671.1">
    <property type="nucleotide sequence ID" value="NZ_CALCVY010000070.1"/>
</dbReference>
<dbReference type="PATRIC" id="fig|2162.10.peg.656"/>
<dbReference type="SMART" id="SM00418">
    <property type="entry name" value="HTH_ARSR"/>
    <property type="match status" value="1"/>
</dbReference>
<dbReference type="AlphaFoldDB" id="A0A089ZER3"/>
<evidence type="ECO:0000256" key="2">
    <source>
        <dbReference type="ARBA" id="ARBA00023125"/>
    </source>
</evidence>
<evidence type="ECO:0000313" key="7">
    <source>
        <dbReference type="EMBL" id="CEL24273.1"/>
    </source>
</evidence>
<accession>A0A089ZER3</accession>
<dbReference type="EMBL" id="CP006933">
    <property type="protein sequence ID" value="AIS32537.1"/>
    <property type="molecule type" value="Genomic_DNA"/>
</dbReference>
<dbReference type="Pfam" id="PF01022">
    <property type="entry name" value="HTH_5"/>
    <property type="match status" value="1"/>
</dbReference>
<organism evidence="5 9">
    <name type="scientific">Methanobacterium formicicum</name>
    <dbReference type="NCBI Taxonomy" id="2162"/>
    <lineage>
        <taxon>Archaea</taxon>
        <taxon>Methanobacteriati</taxon>
        <taxon>Methanobacteriota</taxon>
        <taxon>Methanomada group</taxon>
        <taxon>Methanobacteria</taxon>
        <taxon>Methanobacteriales</taxon>
        <taxon>Methanobacteriaceae</taxon>
        <taxon>Methanobacterium</taxon>
    </lineage>
</organism>
<feature type="domain" description="HTH arsR-type" evidence="4">
    <location>
        <begin position="8"/>
        <end position="112"/>
    </location>
</feature>
<keyword evidence="10" id="KW-1185">Reference proteome</keyword>
<evidence type="ECO:0000313" key="10">
    <source>
        <dbReference type="Proteomes" id="UP000062768"/>
    </source>
</evidence>
<evidence type="ECO:0000256" key="1">
    <source>
        <dbReference type="ARBA" id="ARBA00023015"/>
    </source>
</evidence>
<evidence type="ECO:0000313" key="8">
    <source>
        <dbReference type="EMBL" id="MBF4474083.1"/>
    </source>
</evidence>
<dbReference type="GeneID" id="26738888"/>
<proteinExistence type="predicted"/>
<dbReference type="GO" id="GO:0003700">
    <property type="term" value="F:DNA-binding transcription factor activity"/>
    <property type="evidence" value="ECO:0007669"/>
    <property type="project" value="InterPro"/>
</dbReference>
<keyword evidence="2" id="KW-0238">DNA-binding</keyword>
<dbReference type="InterPro" id="IPR051081">
    <property type="entry name" value="HTH_MetalResp_TranReg"/>
</dbReference>
<dbReference type="STRING" id="2162.BRM9_1727"/>
<protein>
    <submittedName>
        <fullName evidence="5">ArsR family transcriptional regulator</fullName>
    </submittedName>
    <submittedName>
        <fullName evidence="8">Winged helix-turn-helix transcriptional regulator</fullName>
    </submittedName>
</protein>
<keyword evidence="3" id="KW-0804">Transcription</keyword>
<dbReference type="Proteomes" id="UP000606900">
    <property type="component" value="Unassembled WGS sequence"/>
</dbReference>
<sequence length="124" mass="14336">MLRINSKSTLESTEELEEVLKALANVNRLLLIYYLASGEVDKISVTEMSQNMGITQPAASQHLKILKNANILVAHKEGNYIYYRFNRPSMEKHQKRIDFLFTCAFAKCSQQEKSRCPHSKKREE</sequence>
<dbReference type="KEGG" id="mfi:DSM1535_2367"/>
<evidence type="ECO:0000313" key="9">
    <source>
        <dbReference type="Proteomes" id="UP000029661"/>
    </source>
</evidence>
<dbReference type="InterPro" id="IPR001845">
    <property type="entry name" value="HTH_ArsR_DNA-bd_dom"/>
</dbReference>
<evidence type="ECO:0000256" key="3">
    <source>
        <dbReference type="ARBA" id="ARBA00023163"/>
    </source>
</evidence>
<dbReference type="EMBL" id="JADIIL010000007">
    <property type="protein sequence ID" value="MBF4474083.1"/>
    <property type="molecule type" value="Genomic_DNA"/>
</dbReference>
<dbReference type="PANTHER" id="PTHR33154:SF18">
    <property type="entry name" value="ARSENICAL RESISTANCE OPERON REPRESSOR"/>
    <property type="match status" value="1"/>
</dbReference>
<dbReference type="EMBL" id="LN734822">
    <property type="protein sequence ID" value="CEL24273.1"/>
    <property type="molecule type" value="Genomic_DNA"/>
</dbReference>
<dbReference type="PANTHER" id="PTHR33154">
    <property type="entry name" value="TRANSCRIPTIONAL REGULATOR, ARSR FAMILY"/>
    <property type="match status" value="1"/>
</dbReference>
<reference evidence="7" key="3">
    <citation type="submission" date="2014-09" db="EMBL/GenBank/DDBJ databases">
        <authorList>
            <person name="Bishop-Lilly K.A."/>
            <person name="Broomall S.M."/>
            <person name="Chain P.S."/>
            <person name="Chertkov O."/>
            <person name="Coyne S.R."/>
            <person name="Daligault H.E."/>
            <person name="Davenport K.W."/>
            <person name="Erkkila T."/>
            <person name="Frey K.G."/>
            <person name="Gibbons H.S."/>
            <person name="Gu W."/>
            <person name="Jaissle J."/>
            <person name="Johnson S.L."/>
            <person name="Koroleva G.I."/>
            <person name="Ladner J.T."/>
            <person name="Lo C.-C."/>
            <person name="Minogue T.D."/>
            <person name="Munk C."/>
            <person name="Palacios G.F."/>
            <person name="Redden C.L."/>
            <person name="Rosenzweig C.N."/>
            <person name="Scholz M.B."/>
            <person name="Teshima H."/>
            <person name="Xu Y."/>
        </authorList>
    </citation>
    <scope>NUCLEOTIDE SEQUENCE</scope>
    <source>
        <strain evidence="7">Mb9</strain>
    </source>
</reference>
<dbReference type="InterPro" id="IPR036388">
    <property type="entry name" value="WH-like_DNA-bd_sf"/>
</dbReference>
<dbReference type="GO" id="GO:0003677">
    <property type="term" value="F:DNA binding"/>
    <property type="evidence" value="ECO:0007669"/>
    <property type="project" value="UniProtKB-KW"/>
</dbReference>
<evidence type="ECO:0000259" key="4">
    <source>
        <dbReference type="PROSITE" id="PS50987"/>
    </source>
</evidence>
<dbReference type="PROSITE" id="PS50987">
    <property type="entry name" value="HTH_ARSR_2"/>
    <property type="match status" value="1"/>
</dbReference>
<dbReference type="KEGG" id="mfc:BRM9_1727"/>
<dbReference type="Proteomes" id="UP000029661">
    <property type="component" value="Chromosome"/>
</dbReference>
<keyword evidence="1" id="KW-0805">Transcription regulation</keyword>
<reference evidence="8" key="4">
    <citation type="submission" date="2020-10" db="EMBL/GenBank/DDBJ databases">
        <title>Dehalococcoides mccartyi of a TCE/Cr reducing biochatode.</title>
        <authorList>
            <person name="Matturro B."/>
        </authorList>
    </citation>
    <scope>NUCLEOTIDE SEQUENCE</scope>
    <source>
        <strain evidence="8">Bin2</strain>
    </source>
</reference>
<dbReference type="Proteomes" id="UP000062768">
    <property type="component" value="Chromosome I"/>
</dbReference>
<reference evidence="5" key="1">
    <citation type="submission" date="2013-12" db="EMBL/GenBank/DDBJ databases">
        <title>The complete genome sequence of Methanobacterium sp. BRM9.</title>
        <authorList>
            <consortium name="Pastoral Greenhouse Gas Research Consortium"/>
            <person name="Kelly W.J."/>
            <person name="Leahy S.C."/>
            <person name="Perry R."/>
            <person name="Li D."/>
            <person name="Altermann E."/>
            <person name="Lambie S.C."/>
            <person name="Attwood G.T."/>
        </authorList>
    </citation>
    <scope>NUCLEOTIDE SEQUENCE [LARGE SCALE GENOMIC DNA]</scope>
    <source>
        <strain evidence="5">BRM9</strain>
    </source>
</reference>
<reference evidence="6" key="2">
    <citation type="submission" date="2014-08" db="EMBL/GenBank/DDBJ databases">
        <authorList>
            <person name="Wibberg D."/>
        </authorList>
    </citation>
    <scope>NUCLEOTIDE SEQUENCE</scope>
</reference>
<dbReference type="OrthoDB" id="73155at2157"/>
<dbReference type="EMBL" id="LN515531">
    <property type="protein sequence ID" value="CEA14778.1"/>
    <property type="molecule type" value="Genomic_DNA"/>
</dbReference>
<evidence type="ECO:0000313" key="5">
    <source>
        <dbReference type="EMBL" id="AIS32537.1"/>
    </source>
</evidence>
<dbReference type="SUPFAM" id="SSF46785">
    <property type="entry name" value="Winged helix' DNA-binding domain"/>
    <property type="match status" value="1"/>
</dbReference>
<evidence type="ECO:0000313" key="6">
    <source>
        <dbReference type="EMBL" id="CEA14778.1"/>
    </source>
</evidence>
<dbReference type="Gene3D" id="1.10.10.10">
    <property type="entry name" value="Winged helix-like DNA-binding domain superfamily/Winged helix DNA-binding domain"/>
    <property type="match status" value="1"/>
</dbReference>
<dbReference type="PRINTS" id="PR00778">
    <property type="entry name" value="HTHARSR"/>
</dbReference>
<dbReference type="NCBIfam" id="NF033788">
    <property type="entry name" value="HTH_metalloreg"/>
    <property type="match status" value="1"/>
</dbReference>